<dbReference type="InterPro" id="IPR013595">
    <property type="entry name" value="Pept_S33_TAP-like_C"/>
</dbReference>
<dbReference type="Pfam" id="PF08386">
    <property type="entry name" value="Abhydrolase_4"/>
    <property type="match status" value="1"/>
</dbReference>
<evidence type="ECO:0000256" key="2">
    <source>
        <dbReference type="ARBA" id="ARBA00022801"/>
    </source>
</evidence>
<evidence type="ECO:0000256" key="1">
    <source>
        <dbReference type="ARBA" id="ARBA00010088"/>
    </source>
</evidence>
<dbReference type="InterPro" id="IPR000073">
    <property type="entry name" value="AB_hydrolase_1"/>
</dbReference>
<evidence type="ECO:0000313" key="6">
    <source>
        <dbReference type="EMBL" id="KAK7750496.1"/>
    </source>
</evidence>
<dbReference type="InterPro" id="IPR029058">
    <property type="entry name" value="AB_hydrolase_fold"/>
</dbReference>
<protein>
    <submittedName>
        <fullName evidence="6">Uncharacterized protein</fullName>
    </submittedName>
</protein>
<reference evidence="6 7" key="1">
    <citation type="submission" date="2024-02" db="EMBL/GenBank/DDBJ databases">
        <title>De novo assembly and annotation of 12 fungi associated with fruit tree decline syndrome in Ontario, Canada.</title>
        <authorList>
            <person name="Sulman M."/>
            <person name="Ellouze W."/>
            <person name="Ilyukhin E."/>
        </authorList>
    </citation>
    <scope>NUCLEOTIDE SEQUENCE [LARGE SCALE GENOMIC DNA]</scope>
    <source>
        <strain evidence="6 7">M11/M66-122</strain>
    </source>
</reference>
<dbReference type="GO" id="GO:0016787">
    <property type="term" value="F:hydrolase activity"/>
    <property type="evidence" value="ECO:0007669"/>
    <property type="project" value="UniProtKB-KW"/>
</dbReference>
<feature type="domain" description="AB hydrolase-1" evidence="4">
    <location>
        <begin position="92"/>
        <end position="250"/>
    </location>
</feature>
<keyword evidence="2" id="KW-0378">Hydrolase</keyword>
<dbReference type="EMBL" id="JAKJXP020000063">
    <property type="protein sequence ID" value="KAK7750496.1"/>
    <property type="molecule type" value="Genomic_DNA"/>
</dbReference>
<dbReference type="SUPFAM" id="SSF53474">
    <property type="entry name" value="alpha/beta-Hydrolases"/>
    <property type="match status" value="1"/>
</dbReference>
<organism evidence="6 7">
    <name type="scientific">Diatrype stigma</name>
    <dbReference type="NCBI Taxonomy" id="117547"/>
    <lineage>
        <taxon>Eukaryota</taxon>
        <taxon>Fungi</taxon>
        <taxon>Dikarya</taxon>
        <taxon>Ascomycota</taxon>
        <taxon>Pezizomycotina</taxon>
        <taxon>Sordariomycetes</taxon>
        <taxon>Xylariomycetidae</taxon>
        <taxon>Xylariales</taxon>
        <taxon>Diatrypaceae</taxon>
        <taxon>Diatrype</taxon>
    </lineage>
</organism>
<evidence type="ECO:0000259" key="4">
    <source>
        <dbReference type="Pfam" id="PF00561"/>
    </source>
</evidence>
<feature type="chain" id="PRO_5042820685" evidence="3">
    <location>
        <begin position="19"/>
        <end position="565"/>
    </location>
</feature>
<dbReference type="Pfam" id="PF00561">
    <property type="entry name" value="Abhydrolase_1"/>
    <property type="match status" value="1"/>
</dbReference>
<evidence type="ECO:0000259" key="5">
    <source>
        <dbReference type="Pfam" id="PF08386"/>
    </source>
</evidence>
<name>A0AAN9UP10_9PEZI</name>
<gene>
    <name evidence="6" type="ORF">SLS62_007575</name>
</gene>
<dbReference type="AlphaFoldDB" id="A0AAN9UP10"/>
<keyword evidence="3" id="KW-0732">Signal</keyword>
<feature type="signal peptide" evidence="3">
    <location>
        <begin position="1"/>
        <end position="18"/>
    </location>
</feature>
<evidence type="ECO:0000313" key="7">
    <source>
        <dbReference type="Proteomes" id="UP001320420"/>
    </source>
</evidence>
<sequence>MGFIQSSLVLLLCAVAQGSSNYTTSKIQWGPCDDIEVNSTIPRECSDFQVPLDYTKPTSNQTLTLQLLRIPAAVQPSQGSIQINFGGPGEPGRASLVQLGNVLQALSGGSYDLVAFDPRGTGNTLNFWCYKNDVDMLTSAYEYQLGNSSEVALGRQWARATIEADLCRENAAQNGSLISTAFGARDLMQVAEALQDDGLLRYWGFSYGTTLGATVAAMFPDRIDKMVLDGVQNPHQYYHALADFEEWTDSDKVFSAIFTGCVASPENCAMASNGNNNSRTAAELEAAVWAALDELKQRPLALGGRLVLDYSVLKGLLAQNLYDAAGWPGLAKLLDLLLRGDAEGLADAVALSVGRSMSDIDAIRASLTVSAAIAGIHCGERQVRAATLDEVLPAVAELYNTSRVMGDVTTLLTMTCAQWQIEPRERYEGPLDGVRTRNPVLFVGNTYDGHTPLISAHNVSSGFEGSVVLEVNGYGHTSLAAPSLCTLRTTSAYWQNGTLPEAGTVCAVDAPLYSNVTWVDVIQAATVGNDTSLPSSTAVSLLGRDASSFSHEVPHLGRIFRRGVV</sequence>
<dbReference type="InterPro" id="IPR051601">
    <property type="entry name" value="Serine_prot/Carboxylest_S33"/>
</dbReference>
<dbReference type="PANTHER" id="PTHR43248">
    <property type="entry name" value="2-SUCCINYL-6-HYDROXY-2,4-CYCLOHEXADIENE-1-CARBOXYLATE SYNTHASE"/>
    <property type="match status" value="1"/>
</dbReference>
<feature type="domain" description="Peptidase S33 tripeptidyl aminopeptidase-like C-terminal" evidence="5">
    <location>
        <begin position="404"/>
        <end position="506"/>
    </location>
</feature>
<comment type="similarity">
    <text evidence="1">Belongs to the peptidase S33 family.</text>
</comment>
<comment type="caution">
    <text evidence="6">The sequence shown here is derived from an EMBL/GenBank/DDBJ whole genome shotgun (WGS) entry which is preliminary data.</text>
</comment>
<keyword evidence="7" id="KW-1185">Reference proteome</keyword>
<dbReference type="Proteomes" id="UP001320420">
    <property type="component" value="Unassembled WGS sequence"/>
</dbReference>
<evidence type="ECO:0000256" key="3">
    <source>
        <dbReference type="SAM" id="SignalP"/>
    </source>
</evidence>
<accession>A0AAN9UP10</accession>
<proteinExistence type="inferred from homology"/>
<dbReference type="Gene3D" id="3.40.50.1820">
    <property type="entry name" value="alpha/beta hydrolase"/>
    <property type="match status" value="1"/>
</dbReference>
<dbReference type="PANTHER" id="PTHR43248:SF25">
    <property type="entry name" value="AB HYDROLASE-1 DOMAIN-CONTAINING PROTEIN-RELATED"/>
    <property type="match status" value="1"/>
</dbReference>